<name>A0A074WWA8_9PEZI</name>
<dbReference type="GeneID" id="25416373"/>
<feature type="region of interest" description="Disordered" evidence="1">
    <location>
        <begin position="256"/>
        <end position="275"/>
    </location>
</feature>
<organism evidence="2 3">
    <name type="scientific">Aureobasidium namibiae CBS 147.97</name>
    <dbReference type="NCBI Taxonomy" id="1043004"/>
    <lineage>
        <taxon>Eukaryota</taxon>
        <taxon>Fungi</taxon>
        <taxon>Dikarya</taxon>
        <taxon>Ascomycota</taxon>
        <taxon>Pezizomycotina</taxon>
        <taxon>Dothideomycetes</taxon>
        <taxon>Dothideomycetidae</taxon>
        <taxon>Dothideales</taxon>
        <taxon>Saccotheciaceae</taxon>
        <taxon>Aureobasidium</taxon>
    </lineage>
</organism>
<evidence type="ECO:0000313" key="2">
    <source>
        <dbReference type="EMBL" id="KEQ75819.1"/>
    </source>
</evidence>
<dbReference type="RefSeq" id="XP_013430454.1">
    <property type="nucleotide sequence ID" value="XM_013575000.1"/>
</dbReference>
<proteinExistence type="predicted"/>
<feature type="compositionally biased region" description="Polar residues" evidence="1">
    <location>
        <begin position="10"/>
        <end position="19"/>
    </location>
</feature>
<keyword evidence="3" id="KW-1185">Reference proteome</keyword>
<sequence>MPKRHAASGDASSSPQNTIKVAIPRQPQPPPRIKLKVRPREPVPEPEEPLARPRRKISRPARYLDNVCEPLIKKRRTTTTSNMSLQTPTSPPPRSESLARYSSDPVMLTSTKLVDKSDYVDPNEVQNAGYGADFLNNFIDDTPRSSLSALDSVIGSQNGHKLQSDFLPESDALPEAAGLVHHTVAELTSESPSHYTKDTQSPLILSSSFSFPQQLDSPEVCVEKLYNACHALKGLTIPPVIPQRHVPLPTTWLKGKPESVPFSDEDMDRSDEGNGAHDSVEALLAAAAGCDQDADNQTTDNDEAYVGQPDEDVLLLINKAIEILRHHIVYIRGLEVSQERSSGRAKPFRKNKWNTGAEQLALSTLEPLLYGGATNIGCLIPSERADLLWQLYSQLTHLVTAPHKALARAQKPATKDMNAQYRAVDPPKKRSLQPRRGKVAKIPQPHKFLSRQKNPS</sequence>
<reference evidence="2 3" key="1">
    <citation type="journal article" date="2014" name="BMC Genomics">
        <title>Genome sequencing of four Aureobasidium pullulans varieties: biotechnological potential, stress tolerance, and description of new species.</title>
        <authorList>
            <person name="Gostin Ar C."/>
            <person name="Ohm R.A."/>
            <person name="Kogej T."/>
            <person name="Sonjak S."/>
            <person name="Turk M."/>
            <person name="Zajc J."/>
            <person name="Zalar P."/>
            <person name="Grube M."/>
            <person name="Sun H."/>
            <person name="Han J."/>
            <person name="Sharma A."/>
            <person name="Chiniquy J."/>
            <person name="Ngan C.Y."/>
            <person name="Lipzen A."/>
            <person name="Barry K."/>
            <person name="Grigoriev I.V."/>
            <person name="Gunde-Cimerman N."/>
        </authorList>
    </citation>
    <scope>NUCLEOTIDE SEQUENCE [LARGE SCALE GENOMIC DNA]</scope>
    <source>
        <strain evidence="2 3">CBS 147.97</strain>
    </source>
</reference>
<dbReference type="HOGENOM" id="CLU_599886_0_0_1"/>
<feature type="compositionally biased region" description="Polar residues" evidence="1">
    <location>
        <begin position="78"/>
        <end position="88"/>
    </location>
</feature>
<feature type="region of interest" description="Disordered" evidence="1">
    <location>
        <begin position="410"/>
        <end position="456"/>
    </location>
</feature>
<dbReference type="OrthoDB" id="3926974at2759"/>
<feature type="compositionally biased region" description="Basic residues" evidence="1">
    <location>
        <begin position="429"/>
        <end position="439"/>
    </location>
</feature>
<feature type="region of interest" description="Disordered" evidence="1">
    <location>
        <begin position="1"/>
        <end position="61"/>
    </location>
</feature>
<dbReference type="Proteomes" id="UP000027730">
    <property type="component" value="Unassembled WGS sequence"/>
</dbReference>
<evidence type="ECO:0000256" key="1">
    <source>
        <dbReference type="SAM" id="MobiDB-lite"/>
    </source>
</evidence>
<protein>
    <submittedName>
        <fullName evidence="2">Uncharacterized protein</fullName>
    </submittedName>
</protein>
<evidence type="ECO:0000313" key="3">
    <source>
        <dbReference type="Proteomes" id="UP000027730"/>
    </source>
</evidence>
<feature type="region of interest" description="Disordered" evidence="1">
    <location>
        <begin position="73"/>
        <end position="99"/>
    </location>
</feature>
<gene>
    <name evidence="2" type="ORF">M436DRAFT_79096</name>
</gene>
<accession>A0A074WWA8</accession>
<dbReference type="EMBL" id="KL584704">
    <property type="protein sequence ID" value="KEQ75819.1"/>
    <property type="molecule type" value="Genomic_DNA"/>
</dbReference>
<dbReference type="AlphaFoldDB" id="A0A074WWA8"/>